<organism evidence="1 2">
    <name type="scientific">Hymenobacter koreensis</name>
    <dbReference type="NCBI Taxonomy" id="1084523"/>
    <lineage>
        <taxon>Bacteria</taxon>
        <taxon>Pseudomonadati</taxon>
        <taxon>Bacteroidota</taxon>
        <taxon>Cytophagia</taxon>
        <taxon>Cytophagales</taxon>
        <taxon>Hymenobacteraceae</taxon>
        <taxon>Hymenobacter</taxon>
    </lineage>
</organism>
<dbReference type="Proteomes" id="UP001500454">
    <property type="component" value="Unassembled WGS sequence"/>
</dbReference>
<gene>
    <name evidence="1" type="ORF">GCM10023186_40870</name>
</gene>
<accession>A0ABP8JIR2</accession>
<comment type="caution">
    <text evidence="1">The sequence shown here is derived from an EMBL/GenBank/DDBJ whole genome shotgun (WGS) entry which is preliminary data.</text>
</comment>
<dbReference type="RefSeq" id="WP_345227238.1">
    <property type="nucleotide sequence ID" value="NZ_BAABHA010000015.1"/>
</dbReference>
<sequence length="136" mass="14791">MKLPFFSRAKSPADPSPAATVVQNMLRELPELIAVAVGDVSTGRTLASHTTAKGFNPAVAVTYNAAVIREKRKATVALQLTTEHIDDILITLTTQLHLLRVTPDGQSFLYLVVSQKEINLAIARAVLRQQAELFAQ</sequence>
<keyword evidence="2" id="KW-1185">Reference proteome</keyword>
<dbReference type="EMBL" id="BAABHA010000015">
    <property type="protein sequence ID" value="GAA4391499.1"/>
    <property type="molecule type" value="Genomic_DNA"/>
</dbReference>
<evidence type="ECO:0008006" key="3">
    <source>
        <dbReference type="Google" id="ProtNLM"/>
    </source>
</evidence>
<evidence type="ECO:0000313" key="1">
    <source>
        <dbReference type="EMBL" id="GAA4391499.1"/>
    </source>
</evidence>
<evidence type="ECO:0000313" key="2">
    <source>
        <dbReference type="Proteomes" id="UP001500454"/>
    </source>
</evidence>
<name>A0ABP8JIR2_9BACT</name>
<proteinExistence type="predicted"/>
<reference evidence="2" key="1">
    <citation type="journal article" date="2019" name="Int. J. Syst. Evol. Microbiol.">
        <title>The Global Catalogue of Microorganisms (GCM) 10K type strain sequencing project: providing services to taxonomists for standard genome sequencing and annotation.</title>
        <authorList>
            <consortium name="The Broad Institute Genomics Platform"/>
            <consortium name="The Broad Institute Genome Sequencing Center for Infectious Disease"/>
            <person name="Wu L."/>
            <person name="Ma J."/>
        </authorList>
    </citation>
    <scope>NUCLEOTIDE SEQUENCE [LARGE SCALE GENOMIC DNA]</scope>
    <source>
        <strain evidence="2">JCM 17924</strain>
    </source>
</reference>
<protein>
    <recommendedName>
        <fullName evidence="3">Roadblock/LAMTOR2 domain-containing protein</fullName>
    </recommendedName>
</protein>